<dbReference type="InterPro" id="IPR011006">
    <property type="entry name" value="CheY-like_superfamily"/>
</dbReference>
<keyword evidence="5" id="KW-1185">Reference proteome</keyword>
<dbReference type="EMBL" id="SOZE01000006">
    <property type="protein sequence ID" value="TFF38541.1"/>
    <property type="molecule type" value="Genomic_DNA"/>
</dbReference>
<sequence>MQKSTILVIEDDADTLEIIAAALTEAGYEVSAGKDITMLYGIEKQPPGLLLVDNWLSGDKTGHDICYQLKQNPATAGIPVILISGTRNLEATAARCGANGFICKPFDMSELLNMVAKTYWSKMVGKTLV</sequence>
<keyword evidence="1 2" id="KW-0597">Phosphoprotein</keyword>
<dbReference type="InterPro" id="IPR050595">
    <property type="entry name" value="Bact_response_regulator"/>
</dbReference>
<feature type="domain" description="Response regulatory" evidence="3">
    <location>
        <begin position="5"/>
        <end position="119"/>
    </location>
</feature>
<dbReference type="Gene3D" id="3.40.50.2300">
    <property type="match status" value="1"/>
</dbReference>
<dbReference type="AlphaFoldDB" id="A0A4Y8SIN8"/>
<evidence type="ECO:0000313" key="5">
    <source>
        <dbReference type="Proteomes" id="UP000297540"/>
    </source>
</evidence>
<organism evidence="4 5">
    <name type="scientific">Mucilaginibacter psychrotolerans</name>
    <dbReference type="NCBI Taxonomy" id="1524096"/>
    <lineage>
        <taxon>Bacteria</taxon>
        <taxon>Pseudomonadati</taxon>
        <taxon>Bacteroidota</taxon>
        <taxon>Sphingobacteriia</taxon>
        <taxon>Sphingobacteriales</taxon>
        <taxon>Sphingobacteriaceae</taxon>
        <taxon>Mucilaginibacter</taxon>
    </lineage>
</organism>
<dbReference type="PANTHER" id="PTHR44591">
    <property type="entry name" value="STRESS RESPONSE REGULATOR PROTEIN 1"/>
    <property type="match status" value="1"/>
</dbReference>
<dbReference type="PANTHER" id="PTHR44591:SF3">
    <property type="entry name" value="RESPONSE REGULATORY DOMAIN-CONTAINING PROTEIN"/>
    <property type="match status" value="1"/>
</dbReference>
<name>A0A4Y8SIN8_9SPHI</name>
<feature type="modified residue" description="4-aspartylphosphate" evidence="2">
    <location>
        <position position="53"/>
    </location>
</feature>
<dbReference type="OrthoDB" id="710898at2"/>
<accession>A0A4Y8SIN8</accession>
<evidence type="ECO:0000256" key="1">
    <source>
        <dbReference type="ARBA" id="ARBA00022553"/>
    </source>
</evidence>
<dbReference type="Proteomes" id="UP000297540">
    <property type="component" value="Unassembled WGS sequence"/>
</dbReference>
<comment type="caution">
    <text evidence="4">The sequence shown here is derived from an EMBL/GenBank/DDBJ whole genome shotgun (WGS) entry which is preliminary data.</text>
</comment>
<proteinExistence type="predicted"/>
<evidence type="ECO:0000313" key="4">
    <source>
        <dbReference type="EMBL" id="TFF38541.1"/>
    </source>
</evidence>
<dbReference type="SMART" id="SM00448">
    <property type="entry name" value="REC"/>
    <property type="match status" value="1"/>
</dbReference>
<dbReference type="PROSITE" id="PS50110">
    <property type="entry name" value="RESPONSE_REGULATORY"/>
    <property type="match status" value="1"/>
</dbReference>
<dbReference type="InterPro" id="IPR001789">
    <property type="entry name" value="Sig_transdc_resp-reg_receiver"/>
</dbReference>
<gene>
    <name evidence="4" type="ORF">E2R66_08730</name>
</gene>
<dbReference type="GO" id="GO:0000160">
    <property type="term" value="P:phosphorelay signal transduction system"/>
    <property type="evidence" value="ECO:0007669"/>
    <property type="project" value="InterPro"/>
</dbReference>
<dbReference type="Pfam" id="PF00072">
    <property type="entry name" value="Response_reg"/>
    <property type="match status" value="1"/>
</dbReference>
<dbReference type="SUPFAM" id="SSF52172">
    <property type="entry name" value="CheY-like"/>
    <property type="match status" value="1"/>
</dbReference>
<protein>
    <submittedName>
        <fullName evidence="4">Response regulator</fullName>
    </submittedName>
</protein>
<reference evidence="4 5" key="1">
    <citation type="journal article" date="2017" name="Int. J. Syst. Evol. Microbiol.">
        <title>Mucilaginibacterpsychrotolerans sp. nov., isolated from peatlands.</title>
        <authorList>
            <person name="Deng Y."/>
            <person name="Shen L."/>
            <person name="Xu B."/>
            <person name="Liu Y."/>
            <person name="Gu Z."/>
            <person name="Liu H."/>
            <person name="Zhou Y."/>
        </authorList>
    </citation>
    <scope>NUCLEOTIDE SEQUENCE [LARGE SCALE GENOMIC DNA]</scope>
    <source>
        <strain evidence="4 5">NH7-4</strain>
    </source>
</reference>
<dbReference type="RefSeq" id="WP_133228816.1">
    <property type="nucleotide sequence ID" value="NZ_SOZE01000006.1"/>
</dbReference>
<evidence type="ECO:0000256" key="2">
    <source>
        <dbReference type="PROSITE-ProRule" id="PRU00169"/>
    </source>
</evidence>
<evidence type="ECO:0000259" key="3">
    <source>
        <dbReference type="PROSITE" id="PS50110"/>
    </source>
</evidence>